<dbReference type="FunFam" id="3.20.20.140:FF:000004">
    <property type="entry name" value="N-acetylglucosamine-6-phosphate deacetylase"/>
    <property type="match status" value="1"/>
</dbReference>
<evidence type="ECO:0000256" key="1">
    <source>
        <dbReference type="ARBA" id="ARBA00010716"/>
    </source>
</evidence>
<dbReference type="EMBL" id="VBTJ01000001">
    <property type="protein sequence ID" value="TLP90924.1"/>
    <property type="molecule type" value="Genomic_DNA"/>
</dbReference>
<dbReference type="InterPro" id="IPR011059">
    <property type="entry name" value="Metal-dep_hydrolase_composite"/>
</dbReference>
<dbReference type="PIRSF" id="PIRSF038994">
    <property type="entry name" value="NagA"/>
    <property type="match status" value="1"/>
</dbReference>
<evidence type="ECO:0000256" key="11">
    <source>
        <dbReference type="PIRSR" id="PIRSR038994-2"/>
    </source>
</evidence>
<dbReference type="AlphaFoldDB" id="A0A5R9B5Q0"/>
<feature type="binding site" evidence="12">
    <location>
        <position position="132"/>
    </location>
    <ligand>
        <name>Zn(2+)</name>
        <dbReference type="ChEBI" id="CHEBI:29105"/>
    </ligand>
</feature>
<protein>
    <recommendedName>
        <fullName evidence="3">N-acetylglucosamine-6-phosphate deacetylase</fullName>
        <ecNumber evidence="2">3.5.1.25</ecNumber>
    </recommendedName>
</protein>
<organism evidence="14 15">
    <name type="scientific">Staphylococcus xylosus</name>
    <dbReference type="NCBI Taxonomy" id="1288"/>
    <lineage>
        <taxon>Bacteria</taxon>
        <taxon>Bacillati</taxon>
        <taxon>Bacillota</taxon>
        <taxon>Bacilli</taxon>
        <taxon>Bacillales</taxon>
        <taxon>Staphylococcaceae</taxon>
        <taxon>Staphylococcus</taxon>
    </lineage>
</organism>
<dbReference type="Pfam" id="PF01979">
    <property type="entry name" value="Amidohydro_1"/>
    <property type="match status" value="1"/>
</dbReference>
<dbReference type="SUPFAM" id="SSF51556">
    <property type="entry name" value="Metallo-dependent hydrolases"/>
    <property type="match status" value="1"/>
</dbReference>
<dbReference type="NCBIfam" id="TIGR00221">
    <property type="entry name" value="nagA"/>
    <property type="match status" value="1"/>
</dbReference>
<feature type="binding site" evidence="11">
    <location>
        <position position="143"/>
    </location>
    <ligand>
        <name>substrate</name>
    </ligand>
</feature>
<feature type="binding site" evidence="12">
    <location>
        <position position="197"/>
    </location>
    <ligand>
        <name>Zn(2+)</name>
        <dbReference type="ChEBI" id="CHEBI:29105"/>
    </ligand>
</feature>
<dbReference type="InterPro" id="IPR032466">
    <property type="entry name" value="Metal_Hydrolase"/>
</dbReference>
<reference evidence="14 15" key="1">
    <citation type="submission" date="2019-05" db="EMBL/GenBank/DDBJ databases">
        <title>The metagenome of a microbial culture collection derived from dairy environment covers the genomic content of the human microbiome.</title>
        <authorList>
            <person name="Roder T."/>
            <person name="Wuthrich D."/>
            <person name="Sattari Z."/>
            <person name="Von Ah U."/>
            <person name="Bar C."/>
            <person name="Ronchi F."/>
            <person name="Macpherson A.J."/>
            <person name="Ganal-Vonarburg S.C."/>
            <person name="Bruggmann R."/>
            <person name="Vergeres G."/>
        </authorList>
    </citation>
    <scope>NUCLEOTIDE SEQUENCE [LARGE SCALE GENOMIC DNA]</scope>
    <source>
        <strain evidence="14 15">FAM 20833</strain>
    </source>
</reference>
<evidence type="ECO:0000256" key="12">
    <source>
        <dbReference type="PIRSR" id="PIRSR038994-3"/>
    </source>
</evidence>
<evidence type="ECO:0000256" key="6">
    <source>
        <dbReference type="ARBA" id="ARBA00023277"/>
    </source>
</evidence>
<evidence type="ECO:0000256" key="7">
    <source>
        <dbReference type="ARBA" id="ARBA00047647"/>
    </source>
</evidence>
<dbReference type="PANTHER" id="PTHR11113">
    <property type="entry name" value="N-ACETYLGLUCOSAMINE-6-PHOSPHATE DEACETYLASE"/>
    <property type="match status" value="1"/>
</dbReference>
<dbReference type="RefSeq" id="WP_138405692.1">
    <property type="nucleotide sequence ID" value="NZ_JAMWMC010000001.1"/>
</dbReference>
<dbReference type="InterPro" id="IPR003764">
    <property type="entry name" value="GlcNAc_6-P_deAcase"/>
</dbReference>
<dbReference type="GO" id="GO:0008448">
    <property type="term" value="F:N-acetylglucosamine-6-phosphate deacetylase activity"/>
    <property type="evidence" value="ECO:0007669"/>
    <property type="project" value="UniProtKB-EC"/>
</dbReference>
<sequence>MTKYVIANGCIYTENETIEQGYILIENGKIIQIAEGEYQGDLTTIDVKGQHVLPGFIDIHMHGGYGEDAMDASFEGLKHLSESLLSEGTTSFLATTMTQSDENIIKALKNIVDYQEQQDSLNAASIVGIHLEGPFISEYKVGAQNPAYVQRPSVEKVQQFQEIANNQIKVMTFAPEVEGADETLSTLHDQINFSIGHTVATFDEVNEAVAQGAKHVTHLYNAGTPFEHRNPGLSGAAWLNDELSTESIVDGIHSHPASVKIAYKQKGNKRFFLITDAMRAKGMPDGEYDLGGQNVVVKGSEARLASGALAGSILKMNEGLKNLIAYTGAPLDDLWRVTSLNQAIALKIEEDKGSIAIGKDADIVVVDDDIQVLTTIKSGKVHNFNS</sequence>
<comment type="caution">
    <text evidence="14">The sequence shown here is derived from an EMBL/GenBank/DDBJ whole genome shotgun (WGS) entry which is preliminary data.</text>
</comment>
<evidence type="ECO:0000256" key="10">
    <source>
        <dbReference type="PIRSR" id="PIRSR038994-1"/>
    </source>
</evidence>
<evidence type="ECO:0000313" key="15">
    <source>
        <dbReference type="Proteomes" id="UP000307747"/>
    </source>
</evidence>
<name>A0A5R9B5Q0_STAXY</name>
<comment type="pathway">
    <text evidence="8">Amino-sugar metabolism; N-acetylneuraminate degradation; D-fructose 6-phosphate from N-acetylneuraminate: step 4/5.</text>
</comment>
<dbReference type="EC" id="3.5.1.25" evidence="2"/>
<evidence type="ECO:0000256" key="5">
    <source>
        <dbReference type="ARBA" id="ARBA00022801"/>
    </source>
</evidence>
<evidence type="ECO:0000313" key="14">
    <source>
        <dbReference type="EMBL" id="TLP90924.1"/>
    </source>
</evidence>
<dbReference type="Gene3D" id="3.20.20.140">
    <property type="entry name" value="Metal-dependent hydrolases"/>
    <property type="match status" value="1"/>
</dbReference>
<keyword evidence="4 12" id="KW-0479">Metal-binding</keyword>
<dbReference type="OrthoDB" id="9776488at2"/>
<evidence type="ECO:0000256" key="4">
    <source>
        <dbReference type="ARBA" id="ARBA00022723"/>
    </source>
</evidence>
<evidence type="ECO:0000256" key="3">
    <source>
        <dbReference type="ARBA" id="ARBA00018029"/>
    </source>
</evidence>
<feature type="binding site" evidence="12">
    <location>
        <position position="218"/>
    </location>
    <ligand>
        <name>Zn(2+)</name>
        <dbReference type="ChEBI" id="CHEBI:29105"/>
    </ligand>
</feature>
<feature type="binding site" evidence="11">
    <location>
        <begin position="221"/>
        <end position="222"/>
    </location>
    <ligand>
        <name>substrate</name>
    </ligand>
</feature>
<feature type="binding site" evidence="11">
    <location>
        <position position="253"/>
    </location>
    <ligand>
        <name>substrate</name>
    </ligand>
</feature>
<comment type="catalytic activity">
    <reaction evidence="7">
        <text>N-acetyl-D-glucosamine 6-phosphate + H2O = D-glucosamine 6-phosphate + acetate</text>
        <dbReference type="Rhea" id="RHEA:22936"/>
        <dbReference type="ChEBI" id="CHEBI:15377"/>
        <dbReference type="ChEBI" id="CHEBI:30089"/>
        <dbReference type="ChEBI" id="CHEBI:57513"/>
        <dbReference type="ChEBI" id="CHEBI:58725"/>
        <dbReference type="EC" id="3.5.1.25"/>
    </reaction>
</comment>
<dbReference type="SUPFAM" id="SSF51338">
    <property type="entry name" value="Composite domain of metallo-dependent hydrolases"/>
    <property type="match status" value="1"/>
</dbReference>
<evidence type="ECO:0000259" key="13">
    <source>
        <dbReference type="Pfam" id="PF01979"/>
    </source>
</evidence>
<feature type="binding site" evidence="11">
    <location>
        <begin position="309"/>
        <end position="311"/>
    </location>
    <ligand>
        <name>substrate</name>
    </ligand>
</feature>
<dbReference type="PANTHER" id="PTHR11113:SF14">
    <property type="entry name" value="N-ACETYLGLUCOSAMINE-6-PHOSPHATE DEACETYLASE"/>
    <property type="match status" value="1"/>
</dbReference>
<dbReference type="InterPro" id="IPR006680">
    <property type="entry name" value="Amidohydro-rel"/>
</dbReference>
<feature type="domain" description="Amidohydrolase-related" evidence="13">
    <location>
        <begin position="52"/>
        <end position="381"/>
    </location>
</feature>
<evidence type="ECO:0000256" key="8">
    <source>
        <dbReference type="ARBA" id="ARBA00060590"/>
    </source>
</evidence>
<keyword evidence="6 9" id="KW-0119">Carbohydrate metabolism</keyword>
<dbReference type="GO" id="GO:0006046">
    <property type="term" value="P:N-acetylglucosamine catabolic process"/>
    <property type="evidence" value="ECO:0007669"/>
    <property type="project" value="TreeGrafter"/>
</dbReference>
<comment type="cofactor">
    <cofactor evidence="12">
        <name>a divalent metal cation</name>
        <dbReference type="ChEBI" id="CHEBI:60240"/>
    </cofactor>
    <text evidence="12">Binds 1 divalent metal cation per subunit.</text>
</comment>
<keyword evidence="5 9" id="KW-0378">Hydrolase</keyword>
<dbReference type="Proteomes" id="UP000307747">
    <property type="component" value="Unassembled WGS sequence"/>
</dbReference>
<feature type="active site" description="Proton donor/acceptor" evidence="10">
    <location>
        <position position="276"/>
    </location>
</feature>
<evidence type="ECO:0000256" key="2">
    <source>
        <dbReference type="ARBA" id="ARBA00011899"/>
    </source>
</evidence>
<gene>
    <name evidence="14" type="primary">nagA</name>
    <name evidence="14" type="ORF">FEZ53_01255</name>
</gene>
<dbReference type="Gene3D" id="2.30.40.10">
    <property type="entry name" value="Urease, subunit C, domain 1"/>
    <property type="match status" value="1"/>
</dbReference>
<feature type="binding site" evidence="11">
    <location>
        <position position="229"/>
    </location>
    <ligand>
        <name>substrate</name>
    </ligand>
</feature>
<proteinExistence type="inferred from homology"/>
<evidence type="ECO:0000256" key="9">
    <source>
        <dbReference type="PIRNR" id="PIRNR038994"/>
    </source>
</evidence>
<comment type="similarity">
    <text evidence="1 9">Belongs to the metallo-dependent hydrolases superfamily. NagA family.</text>
</comment>
<accession>A0A5R9B5Q0</accession>
<dbReference type="CDD" id="cd00854">
    <property type="entry name" value="NagA"/>
    <property type="match status" value="1"/>
</dbReference>
<dbReference type="GO" id="GO:0046872">
    <property type="term" value="F:metal ion binding"/>
    <property type="evidence" value="ECO:0007669"/>
    <property type="project" value="UniProtKB-KW"/>
</dbReference>